<evidence type="ECO:0000313" key="2">
    <source>
        <dbReference type="Proteomes" id="UP000189681"/>
    </source>
</evidence>
<dbReference type="AlphaFoldDB" id="A0A1V4AUB1"/>
<gene>
    <name evidence="1" type="ORF">AYP45_07610</name>
</gene>
<reference evidence="1 2" key="1">
    <citation type="journal article" date="2017" name="Water Res.">
        <title>Discovery and metagenomic analysis of an anammox bacterial enrichment related to Candidatus "Brocadia caroliniensis" in a full-scale glycerol-fed nitritation-denitritation separate centrate treatment process.</title>
        <authorList>
            <person name="Park H."/>
            <person name="Brotto A.C."/>
            <person name="van Loosdrecht M.C."/>
            <person name="Chandran K."/>
        </authorList>
    </citation>
    <scope>NUCLEOTIDE SEQUENCE [LARGE SCALE GENOMIC DNA]</scope>
    <source>
        <strain evidence="1">26THWARD</strain>
    </source>
</reference>
<proteinExistence type="predicted"/>
<name>A0A1V4AUB1_9BACT</name>
<evidence type="ECO:0000313" key="1">
    <source>
        <dbReference type="EMBL" id="OOP56722.1"/>
    </source>
</evidence>
<dbReference type="Proteomes" id="UP000189681">
    <property type="component" value="Unassembled WGS sequence"/>
</dbReference>
<organism evidence="1 2">
    <name type="scientific">Candidatus Brocadia carolinensis</name>
    <dbReference type="NCBI Taxonomy" id="1004156"/>
    <lineage>
        <taxon>Bacteria</taxon>
        <taxon>Pseudomonadati</taxon>
        <taxon>Planctomycetota</taxon>
        <taxon>Candidatus Brocadiia</taxon>
        <taxon>Candidatus Brocadiales</taxon>
        <taxon>Candidatus Brocadiaceae</taxon>
        <taxon>Candidatus Brocadia</taxon>
    </lineage>
</organism>
<dbReference type="EMBL" id="AYTS01000063">
    <property type="protein sequence ID" value="OOP56722.1"/>
    <property type="molecule type" value="Genomic_DNA"/>
</dbReference>
<protein>
    <submittedName>
        <fullName evidence="1">Uncharacterized protein</fullName>
    </submittedName>
</protein>
<sequence length="72" mass="8561">MDNNYAITHQTDGIPKDSIWMFVYISECLFWFEMVTSEEKIRLDNATSSGKIVSYISFMNLIYDVYAYPWEQ</sequence>
<accession>A0A1V4AUB1</accession>
<comment type="caution">
    <text evidence="1">The sequence shown here is derived from an EMBL/GenBank/DDBJ whole genome shotgun (WGS) entry which is preliminary data.</text>
</comment>